<sequence length="71" mass="8289">MVGIDQSLIVWLDHCSSYPMHDSTFHNRFFSSTIHCIISSSSFHYEIQKFLLEKKEKGNRKAGLLSRLDEE</sequence>
<evidence type="ECO:0000313" key="1">
    <source>
        <dbReference type="EMBL" id="PNS95026.1"/>
    </source>
</evidence>
<dbReference type="InParanoid" id="U5FHS2"/>
<dbReference type="HOGENOM" id="CLU_2744750_0_0_1"/>
<reference evidence="1 2" key="1">
    <citation type="journal article" date="2006" name="Science">
        <title>The genome of black cottonwood, Populus trichocarpa (Torr. &amp; Gray).</title>
        <authorList>
            <person name="Tuskan G.A."/>
            <person name="Difazio S."/>
            <person name="Jansson S."/>
            <person name="Bohlmann J."/>
            <person name="Grigoriev I."/>
            <person name="Hellsten U."/>
            <person name="Putnam N."/>
            <person name="Ralph S."/>
            <person name="Rombauts S."/>
            <person name="Salamov A."/>
            <person name="Schein J."/>
            <person name="Sterck L."/>
            <person name="Aerts A."/>
            <person name="Bhalerao R.R."/>
            <person name="Bhalerao R.P."/>
            <person name="Blaudez D."/>
            <person name="Boerjan W."/>
            <person name="Brun A."/>
            <person name="Brunner A."/>
            <person name="Busov V."/>
            <person name="Campbell M."/>
            <person name="Carlson J."/>
            <person name="Chalot M."/>
            <person name="Chapman J."/>
            <person name="Chen G.L."/>
            <person name="Cooper D."/>
            <person name="Coutinho P.M."/>
            <person name="Couturier J."/>
            <person name="Covert S."/>
            <person name="Cronk Q."/>
            <person name="Cunningham R."/>
            <person name="Davis J."/>
            <person name="Degroeve S."/>
            <person name="Dejardin A."/>
            <person name="Depamphilis C."/>
            <person name="Detter J."/>
            <person name="Dirks B."/>
            <person name="Dubchak I."/>
            <person name="Duplessis S."/>
            <person name="Ehlting J."/>
            <person name="Ellis B."/>
            <person name="Gendler K."/>
            <person name="Goodstein D."/>
            <person name="Gribskov M."/>
            <person name="Grimwood J."/>
            <person name="Groover A."/>
            <person name="Gunter L."/>
            <person name="Hamberger B."/>
            <person name="Heinze B."/>
            <person name="Helariutta Y."/>
            <person name="Henrissat B."/>
            <person name="Holligan D."/>
            <person name="Holt R."/>
            <person name="Huang W."/>
            <person name="Islam-Faridi N."/>
            <person name="Jones S."/>
            <person name="Jones-Rhoades M."/>
            <person name="Jorgensen R."/>
            <person name="Joshi C."/>
            <person name="Kangasjarvi J."/>
            <person name="Karlsson J."/>
            <person name="Kelleher C."/>
            <person name="Kirkpatrick R."/>
            <person name="Kirst M."/>
            <person name="Kohler A."/>
            <person name="Kalluri U."/>
            <person name="Larimer F."/>
            <person name="Leebens-Mack J."/>
            <person name="Leple J.C."/>
            <person name="Locascio P."/>
            <person name="Lou Y."/>
            <person name="Lucas S."/>
            <person name="Martin F."/>
            <person name="Montanini B."/>
            <person name="Napoli C."/>
            <person name="Nelson D.R."/>
            <person name="Nelson C."/>
            <person name="Nieminen K."/>
            <person name="Nilsson O."/>
            <person name="Pereda V."/>
            <person name="Peter G."/>
            <person name="Philippe R."/>
            <person name="Pilate G."/>
            <person name="Poliakov A."/>
            <person name="Razumovskaya J."/>
            <person name="Richardson P."/>
            <person name="Rinaldi C."/>
            <person name="Ritland K."/>
            <person name="Rouze P."/>
            <person name="Ryaboy D."/>
            <person name="Schmutz J."/>
            <person name="Schrader J."/>
            <person name="Segerman B."/>
            <person name="Shin H."/>
            <person name="Siddiqui A."/>
            <person name="Sterky F."/>
            <person name="Terry A."/>
            <person name="Tsai C.J."/>
            <person name="Uberbacher E."/>
            <person name="Unneberg P."/>
            <person name="Vahala J."/>
            <person name="Wall K."/>
            <person name="Wessler S."/>
            <person name="Yang G."/>
            <person name="Yin T."/>
            <person name="Douglas C."/>
            <person name="Marra M."/>
            <person name="Sandberg G."/>
            <person name="Van de Peer Y."/>
            <person name="Rokhsar D."/>
        </authorList>
    </citation>
    <scope>NUCLEOTIDE SEQUENCE [LARGE SCALE GENOMIC DNA]</scope>
    <source>
        <strain evidence="2">cv. Nisqually</strain>
    </source>
</reference>
<gene>
    <name evidence="1" type="ORF">POPTR_017G033500</name>
</gene>
<dbReference type="AlphaFoldDB" id="U5FHS2"/>
<accession>U5FHS2</accession>
<organism evidence="1 2">
    <name type="scientific">Populus trichocarpa</name>
    <name type="common">Western balsam poplar</name>
    <name type="synonym">Populus balsamifera subsp. trichocarpa</name>
    <dbReference type="NCBI Taxonomy" id="3694"/>
    <lineage>
        <taxon>Eukaryota</taxon>
        <taxon>Viridiplantae</taxon>
        <taxon>Streptophyta</taxon>
        <taxon>Embryophyta</taxon>
        <taxon>Tracheophyta</taxon>
        <taxon>Spermatophyta</taxon>
        <taxon>Magnoliopsida</taxon>
        <taxon>eudicotyledons</taxon>
        <taxon>Gunneridae</taxon>
        <taxon>Pentapetalae</taxon>
        <taxon>rosids</taxon>
        <taxon>fabids</taxon>
        <taxon>Malpighiales</taxon>
        <taxon>Salicaceae</taxon>
        <taxon>Saliceae</taxon>
        <taxon>Populus</taxon>
    </lineage>
</organism>
<proteinExistence type="predicted"/>
<name>U5FHS2_POPTR</name>
<dbReference type="EMBL" id="CM009306">
    <property type="protein sequence ID" value="PNS95026.1"/>
    <property type="molecule type" value="Genomic_DNA"/>
</dbReference>
<keyword evidence="2" id="KW-1185">Reference proteome</keyword>
<dbReference type="Proteomes" id="UP000006729">
    <property type="component" value="Chromosome 17"/>
</dbReference>
<protein>
    <submittedName>
        <fullName evidence="1">Uncharacterized protein</fullName>
    </submittedName>
</protein>
<evidence type="ECO:0000313" key="2">
    <source>
        <dbReference type="Proteomes" id="UP000006729"/>
    </source>
</evidence>